<feature type="transmembrane region" description="Helical" evidence="4">
    <location>
        <begin position="48"/>
        <end position="71"/>
    </location>
</feature>
<keyword evidence="4" id="KW-0472">Membrane</keyword>
<dbReference type="Gene3D" id="1.20.5.1930">
    <property type="match status" value="1"/>
</dbReference>
<dbReference type="EMBL" id="QEFB01000001">
    <property type="protein sequence ID" value="PWC08473.1"/>
    <property type="molecule type" value="Genomic_DNA"/>
</dbReference>
<dbReference type="PANTHER" id="PTHR24421">
    <property type="entry name" value="NITRATE/NITRITE SENSOR PROTEIN NARX-RELATED"/>
    <property type="match status" value="1"/>
</dbReference>
<dbReference type="AlphaFoldDB" id="A0A2U1TI55"/>
<accession>A0A2U1TI55</accession>
<dbReference type="InterPro" id="IPR036890">
    <property type="entry name" value="HATPase_C_sf"/>
</dbReference>
<reference evidence="7" key="1">
    <citation type="submission" date="2018-04" db="EMBL/GenBank/DDBJ databases">
        <authorList>
            <person name="Liu S."/>
            <person name="Wang Z."/>
            <person name="Li J."/>
        </authorList>
    </citation>
    <scope>NUCLEOTIDE SEQUENCE [LARGE SCALE GENOMIC DNA]</scope>
    <source>
        <strain evidence="7">622</strain>
    </source>
</reference>
<protein>
    <submittedName>
        <fullName evidence="6">Histidine kinase</fullName>
    </submittedName>
</protein>
<keyword evidence="3" id="KW-0902">Two-component regulatory system</keyword>
<organism evidence="6 7">
    <name type="scientific">Mycetocola zhujimingii</name>
    <dbReference type="NCBI Taxonomy" id="2079792"/>
    <lineage>
        <taxon>Bacteria</taxon>
        <taxon>Bacillati</taxon>
        <taxon>Actinomycetota</taxon>
        <taxon>Actinomycetes</taxon>
        <taxon>Micrococcales</taxon>
        <taxon>Microbacteriaceae</taxon>
        <taxon>Mycetocola</taxon>
    </lineage>
</organism>
<keyword evidence="7" id="KW-1185">Reference proteome</keyword>
<feature type="transmembrane region" description="Helical" evidence="4">
    <location>
        <begin position="154"/>
        <end position="176"/>
    </location>
</feature>
<dbReference type="Pfam" id="PF07730">
    <property type="entry name" value="HisKA_3"/>
    <property type="match status" value="1"/>
</dbReference>
<evidence type="ECO:0000313" key="7">
    <source>
        <dbReference type="Proteomes" id="UP000244962"/>
    </source>
</evidence>
<evidence type="ECO:0000256" key="4">
    <source>
        <dbReference type="SAM" id="Phobius"/>
    </source>
</evidence>
<evidence type="ECO:0000256" key="2">
    <source>
        <dbReference type="ARBA" id="ARBA00022777"/>
    </source>
</evidence>
<name>A0A2U1TI55_9MICO</name>
<evidence type="ECO:0000313" key="6">
    <source>
        <dbReference type="EMBL" id="PWC08473.1"/>
    </source>
</evidence>
<dbReference type="GO" id="GO:0046983">
    <property type="term" value="F:protein dimerization activity"/>
    <property type="evidence" value="ECO:0007669"/>
    <property type="project" value="InterPro"/>
</dbReference>
<sequence>MSGSADAQRGALRLRRARVLALTWLASAVFSSVLMPGIGVLREGRPDWIAWGTLGIAVFAVAQAGALYGAVTPDRAGTTVRGWKIAFGFASVASLALVAPVAPGAWSTWSWIGASIVGTLPLILTPARALATGIVVLLSGAIVAAMFGNSVPQSIVIVGGIGIGLAAVNWSPVWLWRLIGDAQAGRAASASLAVTEERLRFARDVHDLLGHSLALIALKAELVSRVVAGNPQQAAAEASEIRRLAATALDEMRTAVSGSRQVDIVQELESLRDVLEASGIRCSLTTSAQVEPRLAAVLAPVAREAVTNVLRHSRASWCTISLSRDEDSVVLTVTNNGIVGGGDSASGGLQGARERLREIDGDLQIADDGREFVLRAAIAVPA</sequence>
<feature type="transmembrane region" description="Helical" evidence="4">
    <location>
        <begin position="83"/>
        <end position="102"/>
    </location>
</feature>
<evidence type="ECO:0000256" key="3">
    <source>
        <dbReference type="ARBA" id="ARBA00023012"/>
    </source>
</evidence>
<feature type="transmembrane region" description="Helical" evidence="4">
    <location>
        <begin position="129"/>
        <end position="148"/>
    </location>
</feature>
<dbReference type="Gene3D" id="3.30.565.10">
    <property type="entry name" value="Histidine kinase-like ATPase, C-terminal domain"/>
    <property type="match status" value="1"/>
</dbReference>
<dbReference type="PANTHER" id="PTHR24421:SF63">
    <property type="entry name" value="SENSOR HISTIDINE KINASE DESK"/>
    <property type="match status" value="1"/>
</dbReference>
<dbReference type="GO" id="GO:0000155">
    <property type="term" value="F:phosphorelay sensor kinase activity"/>
    <property type="evidence" value="ECO:0007669"/>
    <property type="project" value="InterPro"/>
</dbReference>
<feature type="transmembrane region" description="Helical" evidence="4">
    <location>
        <begin position="21"/>
        <end position="42"/>
    </location>
</feature>
<gene>
    <name evidence="6" type="ORF">DF223_03870</name>
</gene>
<dbReference type="RefSeq" id="WP_108962211.1">
    <property type="nucleotide sequence ID" value="NZ_QEFB01000001.1"/>
</dbReference>
<comment type="caution">
    <text evidence="6">The sequence shown here is derived from an EMBL/GenBank/DDBJ whole genome shotgun (WGS) entry which is preliminary data.</text>
</comment>
<keyword evidence="4" id="KW-0812">Transmembrane</keyword>
<dbReference type="Proteomes" id="UP000244962">
    <property type="component" value="Unassembled WGS sequence"/>
</dbReference>
<feature type="domain" description="Signal transduction histidine kinase subgroup 3 dimerisation and phosphoacceptor" evidence="5">
    <location>
        <begin position="197"/>
        <end position="261"/>
    </location>
</feature>
<dbReference type="InterPro" id="IPR011712">
    <property type="entry name" value="Sig_transdc_His_kin_sub3_dim/P"/>
</dbReference>
<proteinExistence type="predicted"/>
<keyword evidence="2 6" id="KW-0418">Kinase</keyword>
<dbReference type="InterPro" id="IPR050482">
    <property type="entry name" value="Sensor_HK_TwoCompSys"/>
</dbReference>
<dbReference type="CDD" id="cd16917">
    <property type="entry name" value="HATPase_UhpB-NarQ-NarX-like"/>
    <property type="match status" value="1"/>
</dbReference>
<dbReference type="SUPFAM" id="SSF55874">
    <property type="entry name" value="ATPase domain of HSP90 chaperone/DNA topoisomerase II/histidine kinase"/>
    <property type="match status" value="1"/>
</dbReference>
<dbReference type="GO" id="GO:0016020">
    <property type="term" value="C:membrane"/>
    <property type="evidence" value="ECO:0007669"/>
    <property type="project" value="InterPro"/>
</dbReference>
<keyword evidence="4" id="KW-1133">Transmembrane helix</keyword>
<keyword evidence="1" id="KW-0808">Transferase</keyword>
<evidence type="ECO:0000256" key="1">
    <source>
        <dbReference type="ARBA" id="ARBA00022679"/>
    </source>
</evidence>
<evidence type="ECO:0000259" key="5">
    <source>
        <dbReference type="Pfam" id="PF07730"/>
    </source>
</evidence>